<reference evidence="1 2" key="1">
    <citation type="journal article" date="2018" name="Front. Plant Sci.">
        <title>Red Clover (Trifolium pratense) and Zigzag Clover (T. medium) - A Picture of Genomic Similarities and Differences.</title>
        <authorList>
            <person name="Dluhosova J."/>
            <person name="Istvanek J."/>
            <person name="Nedelnik J."/>
            <person name="Repkova J."/>
        </authorList>
    </citation>
    <scope>NUCLEOTIDE SEQUENCE [LARGE SCALE GENOMIC DNA]</scope>
    <source>
        <strain evidence="2">cv. 10/8</strain>
        <tissue evidence="1">Leaf</tissue>
    </source>
</reference>
<organism evidence="1 2">
    <name type="scientific">Trifolium medium</name>
    <dbReference type="NCBI Taxonomy" id="97028"/>
    <lineage>
        <taxon>Eukaryota</taxon>
        <taxon>Viridiplantae</taxon>
        <taxon>Streptophyta</taxon>
        <taxon>Embryophyta</taxon>
        <taxon>Tracheophyta</taxon>
        <taxon>Spermatophyta</taxon>
        <taxon>Magnoliopsida</taxon>
        <taxon>eudicotyledons</taxon>
        <taxon>Gunneridae</taxon>
        <taxon>Pentapetalae</taxon>
        <taxon>rosids</taxon>
        <taxon>fabids</taxon>
        <taxon>Fabales</taxon>
        <taxon>Fabaceae</taxon>
        <taxon>Papilionoideae</taxon>
        <taxon>50 kb inversion clade</taxon>
        <taxon>NPAAA clade</taxon>
        <taxon>Hologalegina</taxon>
        <taxon>IRL clade</taxon>
        <taxon>Trifolieae</taxon>
        <taxon>Trifolium</taxon>
    </lineage>
</organism>
<comment type="caution">
    <text evidence="1">The sequence shown here is derived from an EMBL/GenBank/DDBJ whole genome shotgun (WGS) entry which is preliminary data.</text>
</comment>
<evidence type="ECO:0000313" key="1">
    <source>
        <dbReference type="EMBL" id="MCI39984.1"/>
    </source>
</evidence>
<dbReference type="AlphaFoldDB" id="A0A392RVA6"/>
<keyword evidence="2" id="KW-1185">Reference proteome</keyword>
<proteinExistence type="predicted"/>
<accession>A0A392RVA6</accession>
<protein>
    <submittedName>
        <fullName evidence="1">Uncharacterized protein</fullName>
    </submittedName>
</protein>
<feature type="non-terminal residue" evidence="1">
    <location>
        <position position="58"/>
    </location>
</feature>
<evidence type="ECO:0000313" key="2">
    <source>
        <dbReference type="Proteomes" id="UP000265520"/>
    </source>
</evidence>
<dbReference type="Proteomes" id="UP000265520">
    <property type="component" value="Unassembled WGS sequence"/>
</dbReference>
<name>A0A392RVA6_9FABA</name>
<sequence>MDSSTIVNAVMKGKYNRSYWDRIARRCGGIIDLTKKSKFSVADLPAVRGAGYAALGAD</sequence>
<dbReference type="EMBL" id="LXQA010274393">
    <property type="protein sequence ID" value="MCI39984.1"/>
    <property type="molecule type" value="Genomic_DNA"/>
</dbReference>